<evidence type="ECO:0000313" key="4">
    <source>
        <dbReference type="Proteomes" id="UP000254603"/>
    </source>
</evidence>
<reference evidence="3 4" key="1">
    <citation type="submission" date="2018-06" db="EMBL/GenBank/DDBJ databases">
        <authorList>
            <consortium name="Pathogen Informatics"/>
            <person name="Doyle S."/>
        </authorList>
    </citation>
    <scope>NUCLEOTIDE SEQUENCE [LARGE SCALE GENOMIC DNA]</scope>
    <source>
        <strain evidence="3 4">NCTC11997</strain>
    </source>
</reference>
<dbReference type="Gene3D" id="3.30.1150.10">
    <property type="match status" value="1"/>
</dbReference>
<organism evidence="3 4">
    <name type="scientific">Oligella ureolytica</name>
    <dbReference type="NCBI Taxonomy" id="90244"/>
    <lineage>
        <taxon>Bacteria</taxon>
        <taxon>Pseudomonadati</taxon>
        <taxon>Pseudomonadota</taxon>
        <taxon>Betaproteobacteria</taxon>
        <taxon>Burkholderiales</taxon>
        <taxon>Alcaligenaceae</taxon>
        <taxon>Oligella</taxon>
    </lineage>
</organism>
<keyword evidence="1" id="KW-0732">Signal</keyword>
<name>A0A378XG83_9BURK</name>
<evidence type="ECO:0000313" key="3">
    <source>
        <dbReference type="EMBL" id="SUA55556.1"/>
    </source>
</evidence>
<accession>A0A378XG83</accession>
<dbReference type="STRING" id="1122619.GCA_000373745_01969"/>
<evidence type="ECO:0000313" key="5">
    <source>
        <dbReference type="Proteomes" id="UP000594903"/>
    </source>
</evidence>
<keyword evidence="5" id="KW-1185">Reference proteome</keyword>
<sequence length="111" mass="12539">MIKTIATTTLLVAFLGINVAHADTDKNHEQLNQTILECAHAKLHFAYRQDNLKAHYEVLVDDKLQASDAQITHPSGEKAFDQAVIKALKDCPKYPEALRNSRFNGVFKYTR</sequence>
<dbReference type="AlphaFoldDB" id="A0A378XG83"/>
<dbReference type="SUPFAM" id="SSF74653">
    <property type="entry name" value="TolA/TonB C-terminal domain"/>
    <property type="match status" value="1"/>
</dbReference>
<dbReference type="Pfam" id="PF13103">
    <property type="entry name" value="TonB_2"/>
    <property type="match status" value="1"/>
</dbReference>
<evidence type="ECO:0000313" key="2">
    <source>
        <dbReference type="EMBL" id="QPT39298.1"/>
    </source>
</evidence>
<dbReference type="Proteomes" id="UP000254603">
    <property type="component" value="Unassembled WGS sequence"/>
</dbReference>
<dbReference type="Proteomes" id="UP000594903">
    <property type="component" value="Chromosome"/>
</dbReference>
<dbReference type="EMBL" id="UGSB01000001">
    <property type="protein sequence ID" value="SUA55556.1"/>
    <property type="molecule type" value="Genomic_DNA"/>
</dbReference>
<proteinExistence type="predicted"/>
<feature type="chain" id="PRO_5016647930" evidence="1">
    <location>
        <begin position="23"/>
        <end position="111"/>
    </location>
</feature>
<gene>
    <name evidence="2" type="ORF">I6G29_08950</name>
    <name evidence="3" type="ORF">NCTC11997_01854</name>
</gene>
<feature type="signal peptide" evidence="1">
    <location>
        <begin position="1"/>
        <end position="22"/>
    </location>
</feature>
<evidence type="ECO:0000256" key="1">
    <source>
        <dbReference type="SAM" id="SignalP"/>
    </source>
</evidence>
<protein>
    <submittedName>
        <fullName evidence="2">TonB C-terminal domain-containing protein</fullName>
    </submittedName>
</protein>
<dbReference type="RefSeq" id="WP_018575149.1">
    <property type="nucleotide sequence ID" value="NZ_CP065725.1"/>
</dbReference>
<reference evidence="2 5" key="2">
    <citation type="submission" date="2020-12" db="EMBL/GenBank/DDBJ databases">
        <title>FDA dAtabase for Regulatory Grade micrObial Sequences (FDA-ARGOS): Supporting development and validation of Infectious Disease Dx tests.</title>
        <authorList>
            <person name="Sproer C."/>
            <person name="Gronow S."/>
            <person name="Severitt S."/>
            <person name="Schroder I."/>
            <person name="Tallon L."/>
            <person name="Sadzewicz L."/>
            <person name="Zhao X."/>
            <person name="Boylan J."/>
            <person name="Ott S."/>
            <person name="Bowen H."/>
            <person name="Vavikolanu K."/>
            <person name="Mehta A."/>
            <person name="Aluvathingal J."/>
            <person name="Nadendla S."/>
            <person name="Lowell S."/>
            <person name="Myers T."/>
            <person name="Yan Y."/>
            <person name="Sichtig H."/>
        </authorList>
    </citation>
    <scope>NUCLEOTIDE SEQUENCE [LARGE SCALE GENOMIC DNA]</scope>
    <source>
        <strain evidence="2 5">FDAARGOS_872</strain>
    </source>
</reference>
<dbReference type="EMBL" id="CP065725">
    <property type="protein sequence ID" value="QPT39298.1"/>
    <property type="molecule type" value="Genomic_DNA"/>
</dbReference>